<feature type="domain" description="Calcineurin-like phosphoesterase" evidence="5">
    <location>
        <begin position="19"/>
        <end position="198"/>
    </location>
</feature>
<keyword evidence="1" id="KW-0479">Metal-binding</keyword>
<comment type="similarity">
    <text evidence="4">Belongs to the cyclic nucleotide phosphodiesterase class-III family.</text>
</comment>
<dbReference type="PANTHER" id="PTHR42988">
    <property type="entry name" value="PHOSPHOHYDROLASE"/>
    <property type="match status" value="1"/>
</dbReference>
<reference evidence="6" key="1">
    <citation type="journal article" date="2021" name="PeerJ">
        <title>Extensive microbial diversity within the chicken gut microbiome revealed by metagenomics and culture.</title>
        <authorList>
            <person name="Gilroy R."/>
            <person name="Ravi A."/>
            <person name="Getino M."/>
            <person name="Pursley I."/>
            <person name="Horton D.L."/>
            <person name="Alikhan N.F."/>
            <person name="Baker D."/>
            <person name="Gharbi K."/>
            <person name="Hall N."/>
            <person name="Watson M."/>
            <person name="Adriaenssens E.M."/>
            <person name="Foster-Nyarko E."/>
            <person name="Jarju S."/>
            <person name="Secka A."/>
            <person name="Antonio M."/>
            <person name="Oren A."/>
            <person name="Chaudhuri R.R."/>
            <person name="La Ragione R."/>
            <person name="Hildebrand F."/>
            <person name="Pallen M.J."/>
        </authorList>
    </citation>
    <scope>NUCLEOTIDE SEQUENCE</scope>
    <source>
        <strain evidence="6">ChiGjej1B1-98</strain>
    </source>
</reference>
<organism evidence="6 7">
    <name type="scientific">Candidatus Agrococcus pullicola</name>
    <dbReference type="NCBI Taxonomy" id="2838429"/>
    <lineage>
        <taxon>Bacteria</taxon>
        <taxon>Bacillati</taxon>
        <taxon>Actinomycetota</taxon>
        <taxon>Actinomycetes</taxon>
        <taxon>Micrococcales</taxon>
        <taxon>Microbacteriaceae</taxon>
        <taxon>Agrococcus</taxon>
    </lineage>
</organism>
<evidence type="ECO:0000256" key="2">
    <source>
        <dbReference type="ARBA" id="ARBA00022801"/>
    </source>
</evidence>
<dbReference type="Pfam" id="PF00149">
    <property type="entry name" value="Metallophos"/>
    <property type="match status" value="1"/>
</dbReference>
<keyword evidence="2" id="KW-0378">Hydrolase</keyword>
<evidence type="ECO:0000259" key="5">
    <source>
        <dbReference type="Pfam" id="PF00149"/>
    </source>
</evidence>
<evidence type="ECO:0000256" key="3">
    <source>
        <dbReference type="ARBA" id="ARBA00023004"/>
    </source>
</evidence>
<dbReference type="InterPro" id="IPR004843">
    <property type="entry name" value="Calcineurin-like_PHP"/>
</dbReference>
<evidence type="ECO:0000313" key="7">
    <source>
        <dbReference type="Proteomes" id="UP000824005"/>
    </source>
</evidence>
<proteinExistence type="inferred from homology"/>
<name>A0A9D1YXI6_9MICO</name>
<dbReference type="InterPro" id="IPR050884">
    <property type="entry name" value="CNP_phosphodiesterase-III"/>
</dbReference>
<dbReference type="PANTHER" id="PTHR42988:SF2">
    <property type="entry name" value="CYCLIC NUCLEOTIDE PHOSPHODIESTERASE CBUA0032-RELATED"/>
    <property type="match status" value="1"/>
</dbReference>
<gene>
    <name evidence="6" type="ORF">H9830_14225</name>
</gene>
<reference evidence="6" key="2">
    <citation type="submission" date="2021-04" db="EMBL/GenBank/DDBJ databases">
        <authorList>
            <person name="Gilroy R."/>
        </authorList>
    </citation>
    <scope>NUCLEOTIDE SEQUENCE</scope>
    <source>
        <strain evidence="6">ChiGjej1B1-98</strain>
    </source>
</reference>
<sequence length="271" mass="29768">MNAPLQDVVGSIAVRRVLVQLSDVHYVGDGRLFGGLSLRNIFTQVRAILELPQYTPEAIVVTGDLVHRGTQASYRDLQREFELLRVAFAVPIVVTFGNHDDMERAGAVFPTTQIAYTETHRIVSFDNSDPEITPQQERWLSDQLAQPYRSGTILAFHHSPLPSLVPILQRRGMENRGALARVVENSDVIQILTGHYHHAMAGTFAGVPCWSSPALSTQQIMAPQLAEVDHGGGSGFSVVELSEFGPITTPIWLDIEQSESDSRSAKTIAST</sequence>
<accession>A0A9D1YXI6</accession>
<evidence type="ECO:0000256" key="1">
    <source>
        <dbReference type="ARBA" id="ARBA00022723"/>
    </source>
</evidence>
<dbReference type="InterPro" id="IPR029052">
    <property type="entry name" value="Metallo-depent_PP-like"/>
</dbReference>
<dbReference type="GO" id="GO:0016787">
    <property type="term" value="F:hydrolase activity"/>
    <property type="evidence" value="ECO:0007669"/>
    <property type="project" value="UniProtKB-KW"/>
</dbReference>
<evidence type="ECO:0000256" key="4">
    <source>
        <dbReference type="ARBA" id="ARBA00025742"/>
    </source>
</evidence>
<protein>
    <submittedName>
        <fullName evidence="6">Metallophosphoesterase</fullName>
    </submittedName>
</protein>
<keyword evidence="3" id="KW-0408">Iron</keyword>
<dbReference type="GO" id="GO:0046872">
    <property type="term" value="F:metal ion binding"/>
    <property type="evidence" value="ECO:0007669"/>
    <property type="project" value="UniProtKB-KW"/>
</dbReference>
<comment type="caution">
    <text evidence="6">The sequence shown here is derived from an EMBL/GenBank/DDBJ whole genome shotgun (WGS) entry which is preliminary data.</text>
</comment>
<dbReference type="SUPFAM" id="SSF56300">
    <property type="entry name" value="Metallo-dependent phosphatases"/>
    <property type="match status" value="1"/>
</dbReference>
<dbReference type="Proteomes" id="UP000824005">
    <property type="component" value="Unassembled WGS sequence"/>
</dbReference>
<dbReference type="AlphaFoldDB" id="A0A9D1YXI6"/>
<dbReference type="EMBL" id="DXDC01000432">
    <property type="protein sequence ID" value="HIY67420.1"/>
    <property type="molecule type" value="Genomic_DNA"/>
</dbReference>
<dbReference type="Gene3D" id="3.60.21.10">
    <property type="match status" value="1"/>
</dbReference>
<evidence type="ECO:0000313" key="6">
    <source>
        <dbReference type="EMBL" id="HIY67420.1"/>
    </source>
</evidence>